<dbReference type="InterPro" id="IPR001810">
    <property type="entry name" value="F-box_dom"/>
</dbReference>
<proteinExistence type="predicted"/>
<accession>A0A8J5H6B8</accession>
<evidence type="ECO:0000313" key="3">
    <source>
        <dbReference type="Proteomes" id="UP000734854"/>
    </source>
</evidence>
<sequence length="333" mass="38164">MAPRRKLASATGPMEMSILDLPELALECILEKLPPAGLCRMAAVCSSLREICTSDYLWEKHMRQKWGRLIGPAAQRGWKLHLASAMDSSPVMATNKKKKEKKKSKKKLIGMLSCFLPACCLKTKIEKPNKSSSPDDSIMSLYRALEHGEFWFPAQVYNREHGHLGFMLSCYDAEVSYDCRTDTFLARYPPHGRRTVVIEEGVEWDRLRPPPMDAPPYDLHISNCLNDLQPGDHIEIQWRRNKEFPYGWWYGGIGHLESCDGNRHFCCCHLSDTVVVQFNQYTPGSRWSRAILNRKDHREKGSDTGGFYGGIRKLKSKDEVSKWRQLWPSGVMN</sequence>
<dbReference type="PANTHER" id="PTHR31482">
    <property type="entry name" value="ESTS AU081301(E20138)"/>
    <property type="match status" value="1"/>
</dbReference>
<dbReference type="PROSITE" id="PS50181">
    <property type="entry name" value="FBOX"/>
    <property type="match status" value="1"/>
</dbReference>
<organism evidence="2 3">
    <name type="scientific">Zingiber officinale</name>
    <name type="common">Ginger</name>
    <name type="synonym">Amomum zingiber</name>
    <dbReference type="NCBI Taxonomy" id="94328"/>
    <lineage>
        <taxon>Eukaryota</taxon>
        <taxon>Viridiplantae</taxon>
        <taxon>Streptophyta</taxon>
        <taxon>Embryophyta</taxon>
        <taxon>Tracheophyta</taxon>
        <taxon>Spermatophyta</taxon>
        <taxon>Magnoliopsida</taxon>
        <taxon>Liliopsida</taxon>
        <taxon>Zingiberales</taxon>
        <taxon>Zingiberaceae</taxon>
        <taxon>Zingiber</taxon>
    </lineage>
</organism>
<protein>
    <recommendedName>
        <fullName evidence="1">F-box domain-containing protein</fullName>
    </recommendedName>
</protein>
<dbReference type="SMART" id="SM00256">
    <property type="entry name" value="FBOX"/>
    <property type="match status" value="1"/>
</dbReference>
<dbReference type="AlphaFoldDB" id="A0A8J5H6B8"/>
<dbReference type="Proteomes" id="UP000734854">
    <property type="component" value="Unassembled WGS sequence"/>
</dbReference>
<comment type="caution">
    <text evidence="2">The sequence shown here is derived from an EMBL/GenBank/DDBJ whole genome shotgun (WGS) entry which is preliminary data.</text>
</comment>
<evidence type="ECO:0000259" key="1">
    <source>
        <dbReference type="PROSITE" id="PS50181"/>
    </source>
</evidence>
<feature type="domain" description="F-box" evidence="1">
    <location>
        <begin position="15"/>
        <end position="61"/>
    </location>
</feature>
<evidence type="ECO:0000313" key="2">
    <source>
        <dbReference type="EMBL" id="KAG6516416.1"/>
    </source>
</evidence>
<dbReference type="Pfam" id="PF00646">
    <property type="entry name" value="F-box"/>
    <property type="match status" value="1"/>
</dbReference>
<reference evidence="2 3" key="1">
    <citation type="submission" date="2020-08" db="EMBL/GenBank/DDBJ databases">
        <title>Plant Genome Project.</title>
        <authorList>
            <person name="Zhang R.-G."/>
        </authorList>
    </citation>
    <scope>NUCLEOTIDE SEQUENCE [LARGE SCALE GENOMIC DNA]</scope>
    <source>
        <tissue evidence="2">Rhizome</tissue>
    </source>
</reference>
<dbReference type="PANTHER" id="PTHR31482:SF18">
    <property type="entry name" value="ESTS AU081301(E20138)"/>
    <property type="match status" value="1"/>
</dbReference>
<gene>
    <name evidence="2" type="ORF">ZIOFF_026881</name>
</gene>
<dbReference type="EMBL" id="JACMSC010000007">
    <property type="protein sequence ID" value="KAG6516416.1"/>
    <property type="molecule type" value="Genomic_DNA"/>
</dbReference>
<keyword evidence="3" id="KW-1185">Reference proteome</keyword>
<name>A0A8J5H6B8_ZINOF</name>
<dbReference type="OrthoDB" id="512036at2759"/>